<dbReference type="CDD" id="cd00146">
    <property type="entry name" value="PKD"/>
    <property type="match status" value="1"/>
</dbReference>
<dbReference type="RefSeq" id="WP_404747792.1">
    <property type="nucleotide sequence ID" value="NZ_JBJDQH010000012.1"/>
</dbReference>
<dbReference type="SUPFAM" id="SSF50952">
    <property type="entry name" value="Soluble quinoprotein glucose dehydrogenase"/>
    <property type="match status" value="1"/>
</dbReference>
<sequence length="949" mass="98476">MPPRLHAVLHVIRPFTCVLALLIGGATAAAVPASAAPASQSAPAAIPPSDYQQVQLATGPDELGEPMSLTVLPDRSVLHTARDGTVRITDAVGNTKVAGRLDVYTHDEEGLQGIAADPGFATNRYVWVYYSPKLATPAGDAPTTGTAADFERWKGHLNLSRFTLKSDGTLDPGSEKVALEVANDRGQCCHVGGDIDFDKDGNLYLTTGDDTNPFESSGYAPLDERTDRNPQFDAQRSSGNTNDLRGKLLRIKPTAGGGYTIPSGNLFAPGTVNTRPEIYAMGFRNPFRMSVDKPTGTVYLGDYGPDAGSTDSNRGPSGQVEFDRITGPGNFGWPYCTGTNTTTETYTEYTFPSGPSGAKYDCAGGPANNSFRNTGLAKLPAAKPSWIRYGGDAGSPPEFGTGSESPMGGDVYRYDPNLDSSVKFPQSLDGHYFATEYGRKWIKAITVNGDGSPGGIEDFPWTGTQIIDSDFGPDGALYVLDYGTGGGNQALYRIEYVGGSNRNPVAEAAADKTSGQAPLAVRFSSAGSSDPEGGALTYSWDFGDGSTSTAANPSHTYTANGTYRPTLTVRDPQGLTGTASLVVTVGNTAPTVTLRTPGDGTLFTFGDTLPFTIEASDPEDGQVDCAKVKLTYLLGHDSHEHQITSTNGCSGSITIPSDGEHDAAANLYGVLDATYTDAGGLTGHNKHILQPRHRQAEHFTTQSGIQLASHAPAEGGQTVGFTDDGDWIAFKPYTLTKATGITARVASGGAGGTLEVRAGAPTGTLLGKATVPVTGGWETYTDVTAQLSGAASGTTELYLVFRGPTGQGNLFDLDTFTLTSATSISQTVEGEAYTSGSGVQPAAHTSASGGQTLGYIDNGDWAGYSGVTTEGATSFSAKVSSAGLGGTIQIRSGSATGAVLGSVTVPTTGDWETFTTVGTGLSAGSGPLYLTFSGGSGSLFDVDTFTVSR</sequence>
<dbReference type="InterPro" id="IPR011041">
    <property type="entry name" value="Quinoprot_gluc/sorb_DH_b-prop"/>
</dbReference>
<dbReference type="SUPFAM" id="SSF49299">
    <property type="entry name" value="PKD domain"/>
    <property type="match status" value="1"/>
</dbReference>
<accession>A0ABW8LV51</accession>
<evidence type="ECO:0000256" key="2">
    <source>
        <dbReference type="SAM" id="MobiDB-lite"/>
    </source>
</evidence>
<feature type="signal peptide" evidence="3">
    <location>
        <begin position="1"/>
        <end position="28"/>
    </location>
</feature>
<dbReference type="InterPro" id="IPR011042">
    <property type="entry name" value="6-blade_b-propeller_TolB-like"/>
</dbReference>
<dbReference type="PROSITE" id="PS50093">
    <property type="entry name" value="PKD"/>
    <property type="match status" value="1"/>
</dbReference>
<feature type="chain" id="PRO_5046049031" evidence="3">
    <location>
        <begin position="29"/>
        <end position="949"/>
    </location>
</feature>
<dbReference type="Gene3D" id="2.60.120.260">
    <property type="entry name" value="Galactose-binding domain-like"/>
    <property type="match status" value="2"/>
</dbReference>
<feature type="compositionally biased region" description="Polar residues" evidence="2">
    <location>
        <begin position="232"/>
        <end position="243"/>
    </location>
</feature>
<dbReference type="InterPro" id="IPR012938">
    <property type="entry name" value="Glc/Sorbosone_DH"/>
</dbReference>
<dbReference type="Gene3D" id="2.120.10.30">
    <property type="entry name" value="TolB, C-terminal domain"/>
    <property type="match status" value="1"/>
</dbReference>
<evidence type="ECO:0000256" key="1">
    <source>
        <dbReference type="ARBA" id="ARBA00022729"/>
    </source>
</evidence>
<comment type="caution">
    <text evidence="6">The sequence shown here is derived from an EMBL/GenBank/DDBJ whole genome shotgun (WGS) entry which is preliminary data.</text>
</comment>
<dbReference type="Pfam" id="PF03422">
    <property type="entry name" value="CBM_6"/>
    <property type="match status" value="2"/>
</dbReference>
<dbReference type="InterPro" id="IPR005084">
    <property type="entry name" value="CBM6"/>
</dbReference>
<dbReference type="SMART" id="SM00089">
    <property type="entry name" value="PKD"/>
    <property type="match status" value="1"/>
</dbReference>
<feature type="domain" description="CBM6" evidence="5">
    <location>
        <begin position="826"/>
        <end position="948"/>
    </location>
</feature>
<evidence type="ECO:0000313" key="6">
    <source>
        <dbReference type="EMBL" id="MFK4269812.1"/>
    </source>
</evidence>
<dbReference type="SUPFAM" id="SSF49785">
    <property type="entry name" value="Galactose-binding domain-like"/>
    <property type="match status" value="2"/>
</dbReference>
<dbReference type="EMBL" id="JBJDQH010000012">
    <property type="protein sequence ID" value="MFK4269812.1"/>
    <property type="molecule type" value="Genomic_DNA"/>
</dbReference>
<dbReference type="Pfam" id="PF18911">
    <property type="entry name" value="PKD_4"/>
    <property type="match status" value="1"/>
</dbReference>
<dbReference type="PANTHER" id="PTHR19328">
    <property type="entry name" value="HEDGEHOG-INTERACTING PROTEIN"/>
    <property type="match status" value="1"/>
</dbReference>
<protein>
    <submittedName>
        <fullName evidence="6">Carbohydrate-binding protein</fullName>
    </submittedName>
</protein>
<dbReference type="InterPro" id="IPR013783">
    <property type="entry name" value="Ig-like_fold"/>
</dbReference>
<dbReference type="PANTHER" id="PTHR19328:SF75">
    <property type="entry name" value="ALDOSE SUGAR DEHYDROGENASE YLII"/>
    <property type="match status" value="1"/>
</dbReference>
<dbReference type="InterPro" id="IPR022409">
    <property type="entry name" value="PKD/Chitinase_dom"/>
</dbReference>
<dbReference type="InterPro" id="IPR035986">
    <property type="entry name" value="PKD_dom_sf"/>
</dbReference>
<dbReference type="InterPro" id="IPR008979">
    <property type="entry name" value="Galactose-bd-like_sf"/>
</dbReference>
<name>A0ABW8LV51_9ACTN</name>
<dbReference type="Pfam" id="PF07995">
    <property type="entry name" value="GSDH"/>
    <property type="match status" value="1"/>
</dbReference>
<keyword evidence="7" id="KW-1185">Reference proteome</keyword>
<feature type="region of interest" description="Disordered" evidence="2">
    <location>
        <begin position="208"/>
        <end position="244"/>
    </location>
</feature>
<organism evidence="6 7">
    <name type="scientific">Streptomyces milbemycinicus</name>
    <dbReference type="NCBI Taxonomy" id="476552"/>
    <lineage>
        <taxon>Bacteria</taxon>
        <taxon>Bacillati</taxon>
        <taxon>Actinomycetota</taxon>
        <taxon>Actinomycetes</taxon>
        <taxon>Kitasatosporales</taxon>
        <taxon>Streptomycetaceae</taxon>
        <taxon>Streptomyces</taxon>
    </lineage>
</organism>
<keyword evidence="1 3" id="KW-0732">Signal</keyword>
<reference evidence="6 7" key="1">
    <citation type="submission" date="2024-11" db="EMBL/GenBank/DDBJ databases">
        <title>The Natural Products Discovery Center: Release of the First 8490 Sequenced Strains for Exploring Actinobacteria Biosynthetic Diversity.</title>
        <authorList>
            <person name="Kalkreuter E."/>
            <person name="Kautsar S.A."/>
            <person name="Yang D."/>
            <person name="Bader C.D."/>
            <person name="Teijaro C.N."/>
            <person name="Fluegel L."/>
            <person name="Davis C.M."/>
            <person name="Simpson J.R."/>
            <person name="Lauterbach L."/>
            <person name="Steele A.D."/>
            <person name="Gui C."/>
            <person name="Meng S."/>
            <person name="Li G."/>
            <person name="Viehrig K."/>
            <person name="Ye F."/>
            <person name="Su P."/>
            <person name="Kiefer A.F."/>
            <person name="Nichols A."/>
            <person name="Cepeda A.J."/>
            <person name="Yan W."/>
            <person name="Fan B."/>
            <person name="Jiang Y."/>
            <person name="Adhikari A."/>
            <person name="Zheng C.-J."/>
            <person name="Schuster L."/>
            <person name="Cowan T.M."/>
            <person name="Smanski M.J."/>
            <person name="Chevrette M.G."/>
            <person name="De Carvalho L.P.S."/>
            <person name="Shen B."/>
        </authorList>
    </citation>
    <scope>NUCLEOTIDE SEQUENCE [LARGE SCALE GENOMIC DNA]</scope>
    <source>
        <strain evidence="6 7">NPDC020863</strain>
    </source>
</reference>
<evidence type="ECO:0000256" key="3">
    <source>
        <dbReference type="SAM" id="SignalP"/>
    </source>
</evidence>
<dbReference type="CDD" id="cd04084">
    <property type="entry name" value="CBM6_xylanase-like"/>
    <property type="match status" value="2"/>
</dbReference>
<dbReference type="SMART" id="SM00606">
    <property type="entry name" value="CBD_IV"/>
    <property type="match status" value="2"/>
</dbReference>
<dbReference type="InterPro" id="IPR000601">
    <property type="entry name" value="PKD_dom"/>
</dbReference>
<dbReference type="Gene3D" id="2.60.40.10">
    <property type="entry name" value="Immunoglobulins"/>
    <property type="match status" value="1"/>
</dbReference>
<evidence type="ECO:0000259" key="5">
    <source>
        <dbReference type="PROSITE" id="PS51175"/>
    </source>
</evidence>
<gene>
    <name evidence="6" type="ORF">ACI2L5_33480</name>
</gene>
<evidence type="ECO:0000313" key="7">
    <source>
        <dbReference type="Proteomes" id="UP001620295"/>
    </source>
</evidence>
<proteinExistence type="predicted"/>
<evidence type="ECO:0000259" key="4">
    <source>
        <dbReference type="PROSITE" id="PS50093"/>
    </source>
</evidence>
<dbReference type="PROSITE" id="PS51175">
    <property type="entry name" value="CBM6"/>
    <property type="match status" value="2"/>
</dbReference>
<feature type="domain" description="CBM6" evidence="5">
    <location>
        <begin position="692"/>
        <end position="819"/>
    </location>
</feature>
<dbReference type="Proteomes" id="UP001620295">
    <property type="component" value="Unassembled WGS sequence"/>
</dbReference>
<feature type="domain" description="PKD" evidence="4">
    <location>
        <begin position="504"/>
        <end position="585"/>
    </location>
</feature>
<dbReference type="InterPro" id="IPR006584">
    <property type="entry name" value="Cellulose-bd_IV"/>
</dbReference>